<dbReference type="PIRSF" id="PIRSF005572">
    <property type="entry name" value="NifS"/>
    <property type="match status" value="1"/>
</dbReference>
<dbReference type="Gene3D" id="3.90.1150.10">
    <property type="entry name" value="Aspartate Aminotransferase, domain 1"/>
    <property type="match status" value="1"/>
</dbReference>
<dbReference type="NCBIfam" id="TIGR01979">
    <property type="entry name" value="sufS"/>
    <property type="match status" value="1"/>
</dbReference>
<evidence type="ECO:0000313" key="10">
    <source>
        <dbReference type="EMBL" id="MDN5215899.1"/>
    </source>
</evidence>
<comment type="cofactor">
    <cofactor evidence="1">
        <name>pyridoxal 5'-phosphate</name>
        <dbReference type="ChEBI" id="CHEBI:597326"/>
    </cofactor>
</comment>
<dbReference type="EC" id="2.8.1.7" evidence="4"/>
<dbReference type="InterPro" id="IPR015421">
    <property type="entry name" value="PyrdxlP-dep_Trfase_major"/>
</dbReference>
<dbReference type="RefSeq" id="WP_346761235.1">
    <property type="nucleotide sequence ID" value="NZ_JAUJEB010000007.1"/>
</dbReference>
<feature type="domain" description="Aminotransferase class V" evidence="9">
    <location>
        <begin position="28"/>
        <end position="396"/>
    </location>
</feature>
<name>A0ABT8LDP4_9BACT</name>
<reference evidence="10" key="1">
    <citation type="submission" date="2023-06" db="EMBL/GenBank/DDBJ databases">
        <title>Genomic of Agaribacillus aureum.</title>
        <authorList>
            <person name="Wang G."/>
        </authorList>
    </citation>
    <scope>NUCLEOTIDE SEQUENCE</scope>
    <source>
        <strain evidence="10">BMA12</strain>
    </source>
</reference>
<protein>
    <recommendedName>
        <fullName evidence="5">Probable cysteine desulfurase</fullName>
        <ecNumber evidence="4">2.8.1.7</ecNumber>
    </recommendedName>
</protein>
<evidence type="ECO:0000256" key="8">
    <source>
        <dbReference type="ARBA" id="ARBA00050776"/>
    </source>
</evidence>
<accession>A0ABT8LDP4</accession>
<dbReference type="SUPFAM" id="SSF53383">
    <property type="entry name" value="PLP-dependent transferases"/>
    <property type="match status" value="1"/>
</dbReference>
<dbReference type="Proteomes" id="UP001172083">
    <property type="component" value="Unassembled WGS sequence"/>
</dbReference>
<comment type="catalytic activity">
    <reaction evidence="8">
        <text>(sulfur carrier)-H + L-cysteine = (sulfur carrier)-SH + L-alanine</text>
        <dbReference type="Rhea" id="RHEA:43892"/>
        <dbReference type="Rhea" id="RHEA-COMP:14737"/>
        <dbReference type="Rhea" id="RHEA-COMP:14739"/>
        <dbReference type="ChEBI" id="CHEBI:29917"/>
        <dbReference type="ChEBI" id="CHEBI:35235"/>
        <dbReference type="ChEBI" id="CHEBI:57972"/>
        <dbReference type="ChEBI" id="CHEBI:64428"/>
        <dbReference type="EC" id="2.8.1.7"/>
    </reaction>
</comment>
<dbReference type="GO" id="GO:0031071">
    <property type="term" value="F:cysteine desulfurase activity"/>
    <property type="evidence" value="ECO:0007669"/>
    <property type="project" value="UniProtKB-EC"/>
</dbReference>
<evidence type="ECO:0000256" key="7">
    <source>
        <dbReference type="ARBA" id="ARBA00022898"/>
    </source>
</evidence>
<keyword evidence="11" id="KW-1185">Reference proteome</keyword>
<organism evidence="10 11">
    <name type="scientific">Agaribacillus aureus</name>
    <dbReference type="NCBI Taxonomy" id="3051825"/>
    <lineage>
        <taxon>Bacteria</taxon>
        <taxon>Pseudomonadati</taxon>
        <taxon>Bacteroidota</taxon>
        <taxon>Cytophagia</taxon>
        <taxon>Cytophagales</taxon>
        <taxon>Splendidivirgaceae</taxon>
        <taxon>Agaribacillus</taxon>
    </lineage>
</organism>
<dbReference type="PANTHER" id="PTHR43586">
    <property type="entry name" value="CYSTEINE DESULFURASE"/>
    <property type="match status" value="1"/>
</dbReference>
<comment type="caution">
    <text evidence="10">The sequence shown here is derived from an EMBL/GenBank/DDBJ whole genome shotgun (WGS) entry which is preliminary data.</text>
</comment>
<dbReference type="InterPro" id="IPR000192">
    <property type="entry name" value="Aminotrans_V_dom"/>
</dbReference>
<keyword evidence="6 10" id="KW-0808">Transferase</keyword>
<evidence type="ECO:0000256" key="5">
    <source>
        <dbReference type="ARBA" id="ARBA00021850"/>
    </source>
</evidence>
<dbReference type="CDD" id="cd06453">
    <property type="entry name" value="SufS_like"/>
    <property type="match status" value="1"/>
</dbReference>
<dbReference type="Gene3D" id="3.40.640.10">
    <property type="entry name" value="Type I PLP-dependent aspartate aminotransferase-like (Major domain)"/>
    <property type="match status" value="1"/>
</dbReference>
<evidence type="ECO:0000256" key="4">
    <source>
        <dbReference type="ARBA" id="ARBA00012239"/>
    </source>
</evidence>
<evidence type="ECO:0000256" key="2">
    <source>
        <dbReference type="ARBA" id="ARBA00002824"/>
    </source>
</evidence>
<evidence type="ECO:0000256" key="6">
    <source>
        <dbReference type="ARBA" id="ARBA00022679"/>
    </source>
</evidence>
<comment type="similarity">
    <text evidence="3">Belongs to the class-V pyridoxal-phosphate-dependent aminotransferase family. Csd subfamily.</text>
</comment>
<dbReference type="Pfam" id="PF00266">
    <property type="entry name" value="Aminotran_5"/>
    <property type="match status" value="1"/>
</dbReference>
<sequence>MSTSSSPMIDPNLIRSHFPIFQHHPDLVYFDNAATTQRPQTTIDAVSKFYSQRNANIHRGLYSLSTDATAGYESGREKVKDFIGADTVQSIAFTKGTTESINVVANSFLGPRLQPGDNVVISAMEHHSNLIPWQQICLQKKAELRVIPVDKSGELGINNIGDFLDSKTRMLAITHISNTLGTINPVERIVEIAHKNQVPVLIDAAQSICLHPINVDTLACNFLVFSSHKMFGPFGVGVLYVHPDHMEDMLPYNYGGGMVTHVDFHKSSFMAYPHNLEAGTSAIAEVFGLSSAIDYLNNIDRLEASDYVHGLAHYFKERLAEVGTAVVVGSPENCAGIVSFLLDDIHPHDVATFLAEENIAIRAGHHCTQPLLEQMGVKATLRASFSIYNTREEIDHMIAVLKKIQKFWA</sequence>
<dbReference type="InterPro" id="IPR015424">
    <property type="entry name" value="PyrdxlP-dep_Trfase"/>
</dbReference>
<dbReference type="InterPro" id="IPR015422">
    <property type="entry name" value="PyrdxlP-dep_Trfase_small"/>
</dbReference>
<evidence type="ECO:0000256" key="3">
    <source>
        <dbReference type="ARBA" id="ARBA00010447"/>
    </source>
</evidence>
<evidence type="ECO:0000259" key="9">
    <source>
        <dbReference type="Pfam" id="PF00266"/>
    </source>
</evidence>
<comment type="function">
    <text evidence="2">Catalyzes the removal of elemental sulfur and selenium atoms from L-cysteine, L-cystine, L-selenocysteine, and L-selenocystine to produce L-alanine.</text>
</comment>
<evidence type="ECO:0000256" key="1">
    <source>
        <dbReference type="ARBA" id="ARBA00001933"/>
    </source>
</evidence>
<dbReference type="EMBL" id="JAUJEB010000007">
    <property type="protein sequence ID" value="MDN5215899.1"/>
    <property type="molecule type" value="Genomic_DNA"/>
</dbReference>
<proteinExistence type="inferred from homology"/>
<keyword evidence="7" id="KW-0663">Pyridoxal phosphate</keyword>
<evidence type="ECO:0000313" key="11">
    <source>
        <dbReference type="Proteomes" id="UP001172083"/>
    </source>
</evidence>
<dbReference type="InterPro" id="IPR016454">
    <property type="entry name" value="Cysteine_dSase"/>
</dbReference>
<dbReference type="PANTHER" id="PTHR43586:SF8">
    <property type="entry name" value="CYSTEINE DESULFURASE 1, CHLOROPLASTIC"/>
    <property type="match status" value="1"/>
</dbReference>
<dbReference type="InterPro" id="IPR010970">
    <property type="entry name" value="Cys_dSase_SufS"/>
</dbReference>
<gene>
    <name evidence="10" type="ORF">QQ020_27730</name>
</gene>